<reference evidence="1" key="1">
    <citation type="journal article" date="2016" name="Genome Announc.">
        <title>Draft genomes of two strains of Paenibacillus glucanolyticus with capability to degrade lignocellulose.</title>
        <authorList>
            <person name="Mathews S.L."/>
            <person name="Pawlak J."/>
            <person name="Grunden A.M."/>
        </authorList>
    </citation>
    <scope>NUCLEOTIDE SEQUENCE [LARGE SCALE GENOMIC DNA]</scope>
    <source>
        <strain evidence="1">SLM1</strain>
    </source>
</reference>
<sequence>MAEPSKQREEGSGIDKLSILEDSPLFNLSLSSKELFHSNMIVWLFQQYPILGAEILSHWIGDDESNYSLERITREEKNRDIVAYFRSDTGIERTLIIENKVKSHPNRSQLERYSDNAAKNDYFLLLSLSIPKYIKGASFQLNNGVTWSFLSYEELANQLETLVEKIKKLNFYHAQILGDYVQFIRQLHHISYLATVDIVNDTYNWYSTKHPLVSQLRKLRIHDLYLKHIHAYLADELEVTMKSRVPSLPHTSETDWKVTPAGHFFTNSGFTKGTGLSEIKYAVGLLRGNVIIIGVQFQGDQFRLFIECESGANEIAEKLNAAGDWFRFNIGGITNNLEYPSKGTLFNKYGNTFRYRYVKINSNTSIKQIVDTAVEYIVHAYNNQSEIQVKLGLDPM</sequence>
<name>A0A163G6R0_9BACL</name>
<comment type="caution">
    <text evidence="1">The sequence shown here is derived from an EMBL/GenBank/DDBJ whole genome shotgun (WGS) entry which is preliminary data.</text>
</comment>
<accession>A0A163G6R0</accession>
<organism evidence="1 2">
    <name type="scientific">Paenibacillus glucanolyticus</name>
    <dbReference type="NCBI Taxonomy" id="59843"/>
    <lineage>
        <taxon>Bacteria</taxon>
        <taxon>Bacillati</taxon>
        <taxon>Bacillota</taxon>
        <taxon>Bacilli</taxon>
        <taxon>Bacillales</taxon>
        <taxon>Paenibacillaceae</taxon>
        <taxon>Paenibacillus</taxon>
    </lineage>
</organism>
<proteinExistence type="predicted"/>
<dbReference type="EMBL" id="LWMH01000001">
    <property type="protein sequence ID" value="KZS44764.1"/>
    <property type="molecule type" value="Genomic_DNA"/>
</dbReference>
<dbReference type="AlphaFoldDB" id="A0A163G6R0"/>
<keyword evidence="2" id="KW-1185">Reference proteome</keyword>
<gene>
    <name evidence="1" type="ORF">AWU65_01875</name>
</gene>
<evidence type="ECO:0008006" key="3">
    <source>
        <dbReference type="Google" id="ProtNLM"/>
    </source>
</evidence>
<dbReference type="RefSeq" id="WP_063477348.1">
    <property type="nucleotide sequence ID" value="NZ_JBCMWP010000019.1"/>
</dbReference>
<evidence type="ECO:0000313" key="2">
    <source>
        <dbReference type="Proteomes" id="UP000076796"/>
    </source>
</evidence>
<evidence type="ECO:0000313" key="1">
    <source>
        <dbReference type="EMBL" id="KZS44764.1"/>
    </source>
</evidence>
<dbReference type="InterPro" id="IPR029470">
    <property type="entry name" value="PDDEXK_4"/>
</dbReference>
<dbReference type="Proteomes" id="UP000076796">
    <property type="component" value="Unassembled WGS sequence"/>
</dbReference>
<dbReference type="Pfam" id="PF14281">
    <property type="entry name" value="PDDEXK_4"/>
    <property type="match status" value="1"/>
</dbReference>
<dbReference type="OrthoDB" id="2965029at2"/>
<protein>
    <recommendedName>
        <fullName evidence="3">PD-(D/E)XK nuclease superfamily protein</fullName>
    </recommendedName>
</protein>